<dbReference type="EMBL" id="SFCI01001489">
    <property type="protein sequence ID" value="TFY75642.1"/>
    <property type="molecule type" value="Genomic_DNA"/>
</dbReference>
<keyword evidence="2" id="KW-1185">Reference proteome</keyword>
<dbReference type="AlphaFoldDB" id="A0A4Y9ZLJ2"/>
<organism evidence="1 2">
    <name type="scientific">Hericium alpestre</name>
    <dbReference type="NCBI Taxonomy" id="135208"/>
    <lineage>
        <taxon>Eukaryota</taxon>
        <taxon>Fungi</taxon>
        <taxon>Dikarya</taxon>
        <taxon>Basidiomycota</taxon>
        <taxon>Agaricomycotina</taxon>
        <taxon>Agaricomycetes</taxon>
        <taxon>Russulales</taxon>
        <taxon>Hericiaceae</taxon>
        <taxon>Hericium</taxon>
    </lineage>
</organism>
<accession>A0A4Y9ZLJ2</accession>
<evidence type="ECO:0000313" key="1">
    <source>
        <dbReference type="EMBL" id="TFY75642.1"/>
    </source>
</evidence>
<protein>
    <submittedName>
        <fullName evidence="1">Uncharacterized protein</fullName>
    </submittedName>
</protein>
<gene>
    <name evidence="1" type="ORF">EWM64_g8371</name>
</gene>
<dbReference type="OrthoDB" id="3230575at2759"/>
<comment type="caution">
    <text evidence="1">The sequence shown here is derived from an EMBL/GenBank/DDBJ whole genome shotgun (WGS) entry which is preliminary data.</text>
</comment>
<sequence>MTIAAIIQKAVATITNSPNARVTTPVGKYPNPQPANTPNAFFVFNISEESARAMITNSVWSSTAVTFQAMDLNPALPTYLFPVLGFAEWTTNEEVVKIIQTRWLEPDSIVEFRKLIAQFDDESGTTVPLTEGAILGFI</sequence>
<evidence type="ECO:0000313" key="2">
    <source>
        <dbReference type="Proteomes" id="UP000298061"/>
    </source>
</evidence>
<proteinExistence type="predicted"/>
<reference evidence="1 2" key="1">
    <citation type="submission" date="2019-02" db="EMBL/GenBank/DDBJ databases">
        <title>Genome sequencing of the rare red list fungi Hericium alpestre (H. flagellum).</title>
        <authorList>
            <person name="Buettner E."/>
            <person name="Kellner H."/>
        </authorList>
    </citation>
    <scope>NUCLEOTIDE SEQUENCE [LARGE SCALE GENOMIC DNA]</scope>
    <source>
        <strain evidence="1 2">DSM 108284</strain>
    </source>
</reference>
<name>A0A4Y9ZLJ2_9AGAM</name>
<dbReference type="Proteomes" id="UP000298061">
    <property type="component" value="Unassembled WGS sequence"/>
</dbReference>